<protein>
    <recommendedName>
        <fullName evidence="1">USP domain-containing protein</fullName>
    </recommendedName>
</protein>
<name>A0EAI7_PARTE</name>
<dbReference type="EMBL" id="CT868667">
    <property type="protein sequence ID" value="CAK92304.1"/>
    <property type="molecule type" value="Genomic_DNA"/>
</dbReference>
<proteinExistence type="predicted"/>
<keyword evidence="3" id="KW-1185">Reference proteome</keyword>
<dbReference type="OrthoDB" id="306388at2759"/>
<dbReference type="InterPro" id="IPR038765">
    <property type="entry name" value="Papain-like_cys_pep_sf"/>
</dbReference>
<sequence>MLDAQKKEHIKQLMEITNRSKLLIISILMYFQWDKEKSMDFILNAGEFLSEDLVPQNRRQAAEILLKQEQEEEEEEELQMQVQSHGSMEGDYLQQNKVQTQSQLKSFIKNPEAIEQIDKFDWIQTKNKRINQIRDFLQQIENQEWENMTIIKERQSLLRDRKNEGQNDKLQLRIHKSAIGIKKNEGTGFFNCIYQLLFQNPELVESILNMPNLINKDDQNSQYINELQYLFCSFIFSNERFVKDSNLLVAANRLNKLIIIDGQINFAQQLENHMEIINKCLQDINKQKQISIFDNSFQSFAGTKKGGQKSIYLKFEQEDRLFHLSLLKQIENLQALQQQQPFKTYWAFQINRRDKEYQNGQNNNVDYWLSQKIDLEILFHSAKTDKFIQIFENKLNEETIKEIKKSQQIYNSLHVASSIISEKGVIQEETLQQLKVDKQDKEKYLSKYLPFNMNLIPREENQNSKYSYCLQATVIEIKEENDHLFYIYIYNFHEEQWYRMCDFQVSIVSEDLVLNDTRKNGCFLVYVQQQQIQKLRGYQQIISEIVRKVTINQGVISREILQGNPLLNGLNPSHLERIQNTNRANIKLLDDELNSEFNN</sequence>
<evidence type="ECO:0000313" key="3">
    <source>
        <dbReference type="Proteomes" id="UP000000600"/>
    </source>
</evidence>
<accession>A0EAI7</accession>
<dbReference type="RefSeq" id="XP_001459701.1">
    <property type="nucleotide sequence ID" value="XM_001459664.1"/>
</dbReference>
<dbReference type="KEGG" id="ptm:GSPATT00025037001"/>
<gene>
    <name evidence="2" type="ORF">GSPATT00025037001</name>
</gene>
<evidence type="ECO:0000259" key="1">
    <source>
        <dbReference type="PROSITE" id="PS50235"/>
    </source>
</evidence>
<organism evidence="2 3">
    <name type="scientific">Paramecium tetraurelia</name>
    <dbReference type="NCBI Taxonomy" id="5888"/>
    <lineage>
        <taxon>Eukaryota</taxon>
        <taxon>Sar</taxon>
        <taxon>Alveolata</taxon>
        <taxon>Ciliophora</taxon>
        <taxon>Intramacronucleata</taxon>
        <taxon>Oligohymenophorea</taxon>
        <taxon>Peniculida</taxon>
        <taxon>Parameciidae</taxon>
        <taxon>Paramecium</taxon>
    </lineage>
</organism>
<dbReference type="InterPro" id="IPR028889">
    <property type="entry name" value="USP"/>
</dbReference>
<feature type="domain" description="USP" evidence="1">
    <location>
        <begin position="179"/>
        <end position="529"/>
    </location>
</feature>
<reference evidence="2 3" key="1">
    <citation type="journal article" date="2006" name="Nature">
        <title>Global trends of whole-genome duplications revealed by the ciliate Paramecium tetraurelia.</title>
        <authorList>
            <consortium name="Genoscope"/>
            <person name="Aury J.-M."/>
            <person name="Jaillon O."/>
            <person name="Duret L."/>
            <person name="Noel B."/>
            <person name="Jubin C."/>
            <person name="Porcel B.M."/>
            <person name="Segurens B."/>
            <person name="Daubin V."/>
            <person name="Anthouard V."/>
            <person name="Aiach N."/>
            <person name="Arnaiz O."/>
            <person name="Billaut A."/>
            <person name="Beisson J."/>
            <person name="Blanc I."/>
            <person name="Bouhouche K."/>
            <person name="Camara F."/>
            <person name="Duharcourt S."/>
            <person name="Guigo R."/>
            <person name="Gogendeau D."/>
            <person name="Katinka M."/>
            <person name="Keller A.-M."/>
            <person name="Kissmehl R."/>
            <person name="Klotz C."/>
            <person name="Koll F."/>
            <person name="Le Moue A."/>
            <person name="Lepere C."/>
            <person name="Malinsky S."/>
            <person name="Nowacki M."/>
            <person name="Nowak J.K."/>
            <person name="Plattner H."/>
            <person name="Poulain J."/>
            <person name="Ruiz F."/>
            <person name="Serrano V."/>
            <person name="Zagulski M."/>
            <person name="Dessen P."/>
            <person name="Betermier M."/>
            <person name="Weissenbach J."/>
            <person name="Scarpelli C."/>
            <person name="Schachter V."/>
            <person name="Sperling L."/>
            <person name="Meyer E."/>
            <person name="Cohen J."/>
            <person name="Wincker P."/>
        </authorList>
    </citation>
    <scope>NUCLEOTIDE SEQUENCE [LARGE SCALE GENOMIC DNA]</scope>
    <source>
        <strain evidence="2 3">Stock d4-2</strain>
    </source>
</reference>
<evidence type="ECO:0000313" key="2">
    <source>
        <dbReference type="EMBL" id="CAK92304.1"/>
    </source>
</evidence>
<dbReference type="InParanoid" id="A0EAI7"/>
<dbReference type="PROSITE" id="PS50235">
    <property type="entry name" value="USP_3"/>
    <property type="match status" value="1"/>
</dbReference>
<dbReference type="HOGENOM" id="CLU_472131_0_0_1"/>
<dbReference type="Gene3D" id="3.90.70.10">
    <property type="entry name" value="Cysteine proteinases"/>
    <property type="match status" value="1"/>
</dbReference>
<dbReference type="AlphaFoldDB" id="A0EAI7"/>
<dbReference type="Proteomes" id="UP000000600">
    <property type="component" value="Unassembled WGS sequence"/>
</dbReference>
<dbReference type="GeneID" id="5045486"/>
<dbReference type="OMA" id="AFQINRR"/>
<dbReference type="SUPFAM" id="SSF54001">
    <property type="entry name" value="Cysteine proteinases"/>
    <property type="match status" value="1"/>
</dbReference>